<dbReference type="GO" id="GO:0004791">
    <property type="term" value="F:thioredoxin-disulfide reductase (NADPH) activity"/>
    <property type="evidence" value="ECO:0007669"/>
    <property type="project" value="UniProtKB-EC"/>
</dbReference>
<dbReference type="Gene3D" id="3.40.50.150">
    <property type="entry name" value="Vaccinia Virus protein VP39"/>
    <property type="match status" value="1"/>
</dbReference>
<comment type="catalytic activity">
    <reaction evidence="3">
        <text>[thioredoxin]-dithiol + NADP(+) = [thioredoxin]-disulfide + NADPH + H(+)</text>
        <dbReference type="Rhea" id="RHEA:20345"/>
        <dbReference type="Rhea" id="RHEA-COMP:10698"/>
        <dbReference type="Rhea" id="RHEA-COMP:10700"/>
        <dbReference type="ChEBI" id="CHEBI:15378"/>
        <dbReference type="ChEBI" id="CHEBI:29950"/>
        <dbReference type="ChEBI" id="CHEBI:50058"/>
        <dbReference type="ChEBI" id="CHEBI:57783"/>
        <dbReference type="ChEBI" id="CHEBI:58349"/>
        <dbReference type="EC" id="1.8.1.9"/>
    </reaction>
</comment>
<name>A0A2X0K3J8_9ACTN</name>
<dbReference type="InterPro" id="IPR041698">
    <property type="entry name" value="Methyltransf_25"/>
</dbReference>
<protein>
    <submittedName>
        <fullName evidence="6">SAM-dependent methyltransferase</fullName>
    </submittedName>
</protein>
<dbReference type="GO" id="GO:0008168">
    <property type="term" value="F:methyltransferase activity"/>
    <property type="evidence" value="ECO:0007669"/>
    <property type="project" value="UniProtKB-KW"/>
</dbReference>
<dbReference type="Pfam" id="PF13649">
    <property type="entry name" value="Methyltransf_25"/>
    <property type="match status" value="1"/>
</dbReference>
<dbReference type="PRINTS" id="PR00469">
    <property type="entry name" value="PNDRDTASEII"/>
</dbReference>
<dbReference type="InterPro" id="IPR023753">
    <property type="entry name" value="FAD/NAD-binding_dom"/>
</dbReference>
<keyword evidence="6" id="KW-0808">Transferase</keyword>
<dbReference type="InterPro" id="IPR029063">
    <property type="entry name" value="SAM-dependent_MTases_sf"/>
</dbReference>
<dbReference type="RefSeq" id="WP_111502769.1">
    <property type="nucleotide sequence ID" value="NZ_QKYN01000076.1"/>
</dbReference>
<dbReference type="GO" id="GO:0032259">
    <property type="term" value="P:methylation"/>
    <property type="evidence" value="ECO:0007669"/>
    <property type="project" value="UniProtKB-KW"/>
</dbReference>
<dbReference type="SUPFAM" id="SSF51905">
    <property type="entry name" value="FAD/NAD(P)-binding domain"/>
    <property type="match status" value="1"/>
</dbReference>
<sequence>MNEAYDVIVVGGGAAGLSGAVTLARARRSVLVVDAGEPRNAPSGHVHGYLGREGTPPAELIAAGRTELAGYGGEFAQGRVTGAAKDGEGFTVTVADASGRTAEVRARRLLVTTGLVDELPDVPGLAERFGKDVLHCPYCHGWEVRDGRIGVLATGPVAWHHAELWRQWSERVIVLRHGVDAPDAELAERLAARGIHVADGPVAAVETDGDGLTGVRLASGETVPLDALVVATGMTARAELLESLGLRAVPVEYGGQVVGSRVPADPNGATDVAGVWIAGNVADPTAQVVVSAAAGLRAGAMINADLAAAETRDAVAAYRELGRTHFEQDAWEDRYRARPALWSGRPNPQLVAEVAALAPGRALDVGSGEGADAIWLAERGWRVTGTDISTVALARAAEHARAAGAELAERITWSHADLRATPPPAGSYDLVSAQFMHLPTEPRRALFAALAQAVAPGGTLLIVGHHPRDKRDGGGPGVFLDMMYTPEEVAASLPPEQWHVHTETRGREAVNPEGERITLHDAVVLAKRRQSDALSALSEQSLRLSD</sequence>
<gene>
    <name evidence="6" type="ORF">DN069_20170</name>
</gene>
<organism evidence="6 7">
    <name type="scientific">Streptacidiphilus pinicola</name>
    <dbReference type="NCBI Taxonomy" id="2219663"/>
    <lineage>
        <taxon>Bacteria</taxon>
        <taxon>Bacillati</taxon>
        <taxon>Actinomycetota</taxon>
        <taxon>Actinomycetes</taxon>
        <taxon>Kitasatosporales</taxon>
        <taxon>Streptomycetaceae</taxon>
        <taxon>Streptacidiphilus</taxon>
    </lineage>
</organism>
<dbReference type="AlphaFoldDB" id="A0A2X0K3J8"/>
<keyword evidence="6" id="KW-0489">Methyltransferase</keyword>
<accession>A0A2X0K3J8</accession>
<keyword evidence="1" id="KW-0285">Flavoprotein</keyword>
<evidence type="ECO:0000256" key="3">
    <source>
        <dbReference type="ARBA" id="ARBA00048132"/>
    </source>
</evidence>
<dbReference type="CDD" id="cd02440">
    <property type="entry name" value="AdoMet_MTases"/>
    <property type="match status" value="1"/>
</dbReference>
<feature type="domain" description="FAD/NAD(P)-binding" evidence="4">
    <location>
        <begin position="5"/>
        <end position="292"/>
    </location>
</feature>
<dbReference type="SUPFAM" id="SSF53335">
    <property type="entry name" value="S-adenosyl-L-methionine-dependent methyltransferases"/>
    <property type="match status" value="1"/>
</dbReference>
<dbReference type="PRINTS" id="PR00368">
    <property type="entry name" value="FADPNR"/>
</dbReference>
<evidence type="ECO:0000313" key="6">
    <source>
        <dbReference type="EMBL" id="RAG83845.1"/>
    </source>
</evidence>
<evidence type="ECO:0000259" key="4">
    <source>
        <dbReference type="Pfam" id="PF07992"/>
    </source>
</evidence>
<proteinExistence type="predicted"/>
<keyword evidence="7" id="KW-1185">Reference proteome</keyword>
<evidence type="ECO:0000256" key="1">
    <source>
        <dbReference type="ARBA" id="ARBA00022630"/>
    </source>
</evidence>
<dbReference type="InterPro" id="IPR050097">
    <property type="entry name" value="Ferredoxin-NADP_redctase_2"/>
</dbReference>
<dbReference type="InterPro" id="IPR036188">
    <property type="entry name" value="FAD/NAD-bd_sf"/>
</dbReference>
<evidence type="ECO:0000256" key="2">
    <source>
        <dbReference type="ARBA" id="ARBA00023002"/>
    </source>
</evidence>
<evidence type="ECO:0000313" key="7">
    <source>
        <dbReference type="Proteomes" id="UP000248889"/>
    </source>
</evidence>
<dbReference type="Pfam" id="PF07992">
    <property type="entry name" value="Pyr_redox_2"/>
    <property type="match status" value="1"/>
</dbReference>
<dbReference type="Gene3D" id="3.50.50.60">
    <property type="entry name" value="FAD/NAD(P)-binding domain"/>
    <property type="match status" value="2"/>
</dbReference>
<dbReference type="EMBL" id="QKYN01000076">
    <property type="protein sequence ID" value="RAG83845.1"/>
    <property type="molecule type" value="Genomic_DNA"/>
</dbReference>
<comment type="caution">
    <text evidence="6">The sequence shown here is derived from an EMBL/GenBank/DDBJ whole genome shotgun (WGS) entry which is preliminary data.</text>
</comment>
<feature type="domain" description="Methyltransferase" evidence="5">
    <location>
        <begin position="363"/>
        <end position="458"/>
    </location>
</feature>
<dbReference type="Proteomes" id="UP000248889">
    <property type="component" value="Unassembled WGS sequence"/>
</dbReference>
<dbReference type="PANTHER" id="PTHR48105">
    <property type="entry name" value="THIOREDOXIN REDUCTASE 1-RELATED-RELATED"/>
    <property type="match status" value="1"/>
</dbReference>
<dbReference type="OrthoDB" id="9786503at2"/>
<evidence type="ECO:0000259" key="5">
    <source>
        <dbReference type="Pfam" id="PF13649"/>
    </source>
</evidence>
<keyword evidence="2" id="KW-0560">Oxidoreductase</keyword>
<reference evidence="6 7" key="1">
    <citation type="submission" date="2018-06" db="EMBL/GenBank/DDBJ databases">
        <title>Streptacidiphilus pinicola sp. nov., isolated from pine grove soil.</title>
        <authorList>
            <person name="Roh S.G."/>
            <person name="Park S."/>
            <person name="Kim M.-K."/>
            <person name="Yun B.-R."/>
            <person name="Park J."/>
            <person name="Kim M.J."/>
            <person name="Kim Y.S."/>
            <person name="Kim S.B."/>
        </authorList>
    </citation>
    <scope>NUCLEOTIDE SEQUENCE [LARGE SCALE GENOMIC DNA]</scope>
    <source>
        <strain evidence="6 7">MMS16-CNU450</strain>
    </source>
</reference>